<evidence type="ECO:0000313" key="12">
    <source>
        <dbReference type="Proteomes" id="UP000558192"/>
    </source>
</evidence>
<dbReference type="PANTHER" id="PTHR43727">
    <property type="entry name" value="DIAMINOPIMELATE DECARBOXYLASE"/>
    <property type="match status" value="1"/>
</dbReference>
<accession>A0A7X5Y4K6</accession>
<evidence type="ECO:0000256" key="2">
    <source>
        <dbReference type="ARBA" id="ARBA00022793"/>
    </source>
</evidence>
<keyword evidence="5 8" id="KW-0457">Lysine biosynthesis</keyword>
<dbReference type="Pfam" id="PF02784">
    <property type="entry name" value="Orn_Arg_deC_N"/>
    <property type="match status" value="1"/>
</dbReference>
<dbReference type="GO" id="GO:0008836">
    <property type="term" value="F:diaminopimelate decarboxylase activity"/>
    <property type="evidence" value="ECO:0007669"/>
    <property type="project" value="UniProtKB-UniRule"/>
</dbReference>
<feature type="binding site" evidence="5">
    <location>
        <begin position="278"/>
        <end position="281"/>
    </location>
    <ligand>
        <name>pyridoxal 5'-phosphate</name>
        <dbReference type="ChEBI" id="CHEBI:597326"/>
    </ligand>
</feature>
<evidence type="ECO:0000259" key="9">
    <source>
        <dbReference type="Pfam" id="PF00278"/>
    </source>
</evidence>
<evidence type="ECO:0000256" key="8">
    <source>
        <dbReference type="RuleBase" id="RU003738"/>
    </source>
</evidence>
<name>A0A7X5Y4K6_9SPHN</name>
<dbReference type="Gene3D" id="3.20.20.10">
    <property type="entry name" value="Alanine racemase"/>
    <property type="match status" value="1"/>
</dbReference>
<feature type="modified residue" description="N6-(pyridoxal phosphate)lysine" evidence="5 7">
    <location>
        <position position="63"/>
    </location>
</feature>
<dbReference type="UniPathway" id="UPA00034">
    <property type="reaction ID" value="UER00027"/>
</dbReference>
<dbReference type="GO" id="GO:0009089">
    <property type="term" value="P:lysine biosynthetic process via diaminopimelate"/>
    <property type="evidence" value="ECO:0007669"/>
    <property type="project" value="UniProtKB-UniRule"/>
</dbReference>
<evidence type="ECO:0000259" key="10">
    <source>
        <dbReference type="Pfam" id="PF02784"/>
    </source>
</evidence>
<dbReference type="InterPro" id="IPR029066">
    <property type="entry name" value="PLP-binding_barrel"/>
</dbReference>
<dbReference type="HAMAP" id="MF_02120">
    <property type="entry name" value="LysA"/>
    <property type="match status" value="1"/>
</dbReference>
<gene>
    <name evidence="5" type="primary">lysA</name>
    <name evidence="11" type="ORF">GGQ97_000774</name>
</gene>
<feature type="binding site" evidence="5">
    <location>
        <position position="242"/>
    </location>
    <ligand>
        <name>pyridoxal 5'-phosphate</name>
        <dbReference type="ChEBI" id="CHEBI:597326"/>
    </ligand>
</feature>
<feature type="binding site" evidence="5">
    <location>
        <position position="317"/>
    </location>
    <ligand>
        <name>substrate</name>
    </ligand>
</feature>
<dbReference type="EC" id="4.1.1.20" evidence="5 6"/>
<dbReference type="FunFam" id="3.20.20.10:FF:000003">
    <property type="entry name" value="Diaminopimelate decarboxylase"/>
    <property type="match status" value="1"/>
</dbReference>
<comment type="pathway">
    <text evidence="5 8">Amino-acid biosynthesis; L-lysine biosynthesis via DAP pathway; L-lysine from DL-2,6-diaminopimelate: step 1/1.</text>
</comment>
<evidence type="ECO:0000256" key="4">
    <source>
        <dbReference type="ARBA" id="ARBA00023239"/>
    </source>
</evidence>
<proteinExistence type="inferred from homology"/>
<dbReference type="AlphaFoldDB" id="A0A7X5Y4K6"/>
<dbReference type="InterPro" id="IPR022653">
    <property type="entry name" value="De-COase2_pyr-phos_BS"/>
</dbReference>
<dbReference type="Pfam" id="PF00278">
    <property type="entry name" value="Orn_DAP_Arg_deC"/>
    <property type="match status" value="1"/>
</dbReference>
<dbReference type="Gene3D" id="2.40.37.10">
    <property type="entry name" value="Lyase, Ornithine Decarboxylase, Chain A, domain 1"/>
    <property type="match status" value="1"/>
</dbReference>
<feature type="binding site" evidence="5">
    <location>
        <position position="375"/>
    </location>
    <ligand>
        <name>pyridoxal 5'-phosphate</name>
        <dbReference type="ChEBI" id="CHEBI:597326"/>
    </ligand>
</feature>
<dbReference type="PANTHER" id="PTHR43727:SF2">
    <property type="entry name" value="GROUP IV DECARBOXYLASE"/>
    <property type="match status" value="1"/>
</dbReference>
<dbReference type="NCBIfam" id="TIGR01048">
    <property type="entry name" value="lysA"/>
    <property type="match status" value="1"/>
</dbReference>
<feature type="binding site" evidence="5">
    <location>
        <position position="321"/>
    </location>
    <ligand>
        <name>substrate</name>
    </ligand>
</feature>
<dbReference type="SUPFAM" id="SSF51419">
    <property type="entry name" value="PLP-binding barrel"/>
    <property type="match status" value="1"/>
</dbReference>
<dbReference type="PRINTS" id="PR01179">
    <property type="entry name" value="ODADCRBXLASE"/>
</dbReference>
<feature type="domain" description="Orn/DAP/Arg decarboxylase 2 N-terminal" evidence="10">
    <location>
        <begin position="39"/>
        <end position="284"/>
    </location>
</feature>
<dbReference type="InterPro" id="IPR022644">
    <property type="entry name" value="De-COase2_N"/>
</dbReference>
<feature type="binding site" evidence="5">
    <location>
        <position position="375"/>
    </location>
    <ligand>
        <name>substrate</name>
    </ligand>
</feature>
<comment type="cofactor">
    <cofactor evidence="1 5 7 8">
        <name>pyridoxal 5'-phosphate</name>
        <dbReference type="ChEBI" id="CHEBI:597326"/>
    </cofactor>
</comment>
<keyword evidence="5" id="KW-0028">Amino-acid biosynthesis</keyword>
<sequence>MDHFHLVDGALQCEDVPLEAIAAAVGTPTYVYSSATMDRHAAVMQQAVAGAGSGKPLVAYAVKANPNAHVLARLGRAGLGADVVSIGEYRRARAAGIAPERIVFSGVGKTAEEMAEALAGGLLQFNVESMEEARTLSAVAQEQGRSAPMGFRINPDVSAGTHAKITTGTADNKFGIAAGDALAFTREAAALPGLAVHGVTVHIGSQLTSLDPLEQAFRRLGELIAALREDGRDIRIADLGGGLGVPHGPGQPEPPSPALYGDMVRRVTEGWDTRLLFEPGRLIVGNAGVLLTRVVRVKPGVRAPWLIVDAGMNDLMRPALYDAYHRIEAVRPSGVSQVVNVVGPVCETGDTFTMGREMDRVEAGDLIVFRTAGAYGATLSNGYNSRPLAAEVLVDGDRWALIRRRIDPDALAGVDIPEWC</sequence>
<comment type="subunit">
    <text evidence="5">Homodimer.</text>
</comment>
<keyword evidence="2 5" id="KW-0210">Decarboxylase</keyword>
<evidence type="ECO:0000256" key="6">
    <source>
        <dbReference type="NCBIfam" id="TIGR01048"/>
    </source>
</evidence>
<dbReference type="CDD" id="cd06828">
    <property type="entry name" value="PLPDE_III_DapDC"/>
    <property type="match status" value="1"/>
</dbReference>
<reference evidence="11 12" key="1">
    <citation type="submission" date="2020-03" db="EMBL/GenBank/DDBJ databases">
        <title>Genomic Encyclopedia of Type Strains, Phase IV (KMG-IV): sequencing the most valuable type-strain genomes for metagenomic binning, comparative biology and taxonomic classification.</title>
        <authorList>
            <person name="Goeker M."/>
        </authorList>
    </citation>
    <scope>NUCLEOTIDE SEQUENCE [LARGE SCALE GENOMIC DNA]</scope>
    <source>
        <strain evidence="11 12">DSM 16846</strain>
    </source>
</reference>
<feature type="active site" description="Proton donor" evidence="7">
    <location>
        <position position="346"/>
    </location>
</feature>
<dbReference type="SUPFAM" id="SSF50621">
    <property type="entry name" value="Alanine racemase C-terminal domain-like"/>
    <property type="match status" value="1"/>
</dbReference>
<dbReference type="Proteomes" id="UP000558192">
    <property type="component" value="Unassembled WGS sequence"/>
</dbReference>
<keyword evidence="4 5" id="KW-0456">Lyase</keyword>
<organism evidence="11 12">
    <name type="scientific">Sphingomonas kaistensis</name>
    <dbReference type="NCBI Taxonomy" id="298708"/>
    <lineage>
        <taxon>Bacteria</taxon>
        <taxon>Pseudomonadati</taxon>
        <taxon>Pseudomonadota</taxon>
        <taxon>Alphaproteobacteria</taxon>
        <taxon>Sphingomonadales</taxon>
        <taxon>Sphingomonadaceae</taxon>
        <taxon>Sphingomonas</taxon>
    </lineage>
</organism>
<evidence type="ECO:0000256" key="7">
    <source>
        <dbReference type="PIRSR" id="PIRSR600183-50"/>
    </source>
</evidence>
<dbReference type="PRINTS" id="PR01181">
    <property type="entry name" value="DAPDCRBXLASE"/>
</dbReference>
<keyword evidence="3 5" id="KW-0663">Pyridoxal phosphate</keyword>
<dbReference type="PROSITE" id="PS00878">
    <property type="entry name" value="ODR_DC_2_1"/>
    <property type="match status" value="1"/>
</dbReference>
<protein>
    <recommendedName>
        <fullName evidence="5 6">Diaminopimelate decarboxylase</fullName>
        <shortName evidence="5">DAP decarboxylase</shortName>
        <shortName evidence="5">DAPDC</shortName>
        <ecNumber evidence="5 6">4.1.1.20</ecNumber>
    </recommendedName>
</protein>
<dbReference type="GO" id="GO:0030170">
    <property type="term" value="F:pyridoxal phosphate binding"/>
    <property type="evidence" value="ECO:0007669"/>
    <property type="project" value="UniProtKB-UniRule"/>
</dbReference>
<dbReference type="RefSeq" id="WP_168067737.1">
    <property type="nucleotide sequence ID" value="NZ_JAATJC010000001.1"/>
</dbReference>
<evidence type="ECO:0000256" key="1">
    <source>
        <dbReference type="ARBA" id="ARBA00001933"/>
    </source>
</evidence>
<feature type="binding site" evidence="5">
    <location>
        <position position="347"/>
    </location>
    <ligand>
        <name>substrate</name>
    </ligand>
</feature>
<feature type="domain" description="Orn/DAP/Arg decarboxylase 2 C-terminal" evidence="9">
    <location>
        <begin position="30"/>
        <end position="373"/>
    </location>
</feature>
<feature type="binding site" evidence="5">
    <location>
        <position position="281"/>
    </location>
    <ligand>
        <name>substrate</name>
    </ligand>
</feature>
<dbReference type="InterPro" id="IPR022643">
    <property type="entry name" value="De-COase2_C"/>
</dbReference>
<dbReference type="EMBL" id="JAATJC010000001">
    <property type="protein sequence ID" value="NJC04981.1"/>
    <property type="molecule type" value="Genomic_DNA"/>
</dbReference>
<evidence type="ECO:0000256" key="5">
    <source>
        <dbReference type="HAMAP-Rule" id="MF_02120"/>
    </source>
</evidence>
<comment type="caution">
    <text evidence="11">The sequence shown here is derived from an EMBL/GenBank/DDBJ whole genome shotgun (WGS) entry which is preliminary data.</text>
</comment>
<dbReference type="InterPro" id="IPR009006">
    <property type="entry name" value="Ala_racemase/Decarboxylase_C"/>
</dbReference>
<comment type="function">
    <text evidence="5">Specifically catalyzes the decarboxylation of meso-diaminopimelate (meso-DAP) to L-lysine.</text>
</comment>
<comment type="catalytic activity">
    <reaction evidence="5 8">
        <text>meso-2,6-diaminopimelate + H(+) = L-lysine + CO2</text>
        <dbReference type="Rhea" id="RHEA:15101"/>
        <dbReference type="ChEBI" id="CHEBI:15378"/>
        <dbReference type="ChEBI" id="CHEBI:16526"/>
        <dbReference type="ChEBI" id="CHEBI:32551"/>
        <dbReference type="ChEBI" id="CHEBI:57791"/>
        <dbReference type="EC" id="4.1.1.20"/>
    </reaction>
</comment>
<evidence type="ECO:0000256" key="3">
    <source>
        <dbReference type="ARBA" id="ARBA00022898"/>
    </source>
</evidence>
<dbReference type="InterPro" id="IPR000183">
    <property type="entry name" value="Orn/DAP/Arg_de-COase"/>
</dbReference>
<comment type="similarity">
    <text evidence="5">Belongs to the Orn/Lys/Arg decarboxylase class-II family. LysA subfamily.</text>
</comment>
<keyword evidence="12" id="KW-1185">Reference proteome</keyword>
<dbReference type="InterPro" id="IPR002986">
    <property type="entry name" value="DAP_deCOOHase_LysA"/>
</dbReference>
<evidence type="ECO:0000313" key="11">
    <source>
        <dbReference type="EMBL" id="NJC04981.1"/>
    </source>
</evidence>